<organism evidence="5 6">
    <name type="scientific">Sulfitobacter geojensis</name>
    <dbReference type="NCBI Taxonomy" id="1342299"/>
    <lineage>
        <taxon>Bacteria</taxon>
        <taxon>Pseudomonadati</taxon>
        <taxon>Pseudomonadota</taxon>
        <taxon>Alphaproteobacteria</taxon>
        <taxon>Rhodobacterales</taxon>
        <taxon>Roseobacteraceae</taxon>
        <taxon>Sulfitobacter</taxon>
    </lineage>
</organism>
<feature type="domain" description="Guanylate cyclase" evidence="4">
    <location>
        <begin position="87"/>
        <end position="220"/>
    </location>
</feature>
<keyword evidence="2" id="KW-0067">ATP-binding</keyword>
<dbReference type="GO" id="GO:0005524">
    <property type="term" value="F:ATP binding"/>
    <property type="evidence" value="ECO:0007669"/>
    <property type="project" value="UniProtKB-KW"/>
</dbReference>
<accession>A0AAE2W045</accession>
<dbReference type="InterPro" id="IPR011990">
    <property type="entry name" value="TPR-like_helical_dom_sf"/>
</dbReference>
<proteinExistence type="predicted"/>
<dbReference type="InterPro" id="IPR001054">
    <property type="entry name" value="A/G_cyclase"/>
</dbReference>
<evidence type="ECO:0000259" key="4">
    <source>
        <dbReference type="PROSITE" id="PS50125"/>
    </source>
</evidence>
<dbReference type="CDD" id="cd09487">
    <property type="entry name" value="SAM_superfamily"/>
    <property type="match status" value="1"/>
</dbReference>
<evidence type="ECO:0000256" key="1">
    <source>
        <dbReference type="ARBA" id="ARBA00022741"/>
    </source>
</evidence>
<dbReference type="SUPFAM" id="SSF47769">
    <property type="entry name" value="SAM/Pointed domain"/>
    <property type="match status" value="1"/>
</dbReference>
<evidence type="ECO:0000259" key="3">
    <source>
        <dbReference type="PROSITE" id="PS50105"/>
    </source>
</evidence>
<keyword evidence="1" id="KW-0547">Nucleotide-binding</keyword>
<dbReference type="SMART" id="SM00454">
    <property type="entry name" value="SAM"/>
    <property type="match status" value="1"/>
</dbReference>
<dbReference type="PROSITE" id="PS50125">
    <property type="entry name" value="GUANYLATE_CYCLASE_2"/>
    <property type="match status" value="1"/>
</dbReference>
<dbReference type="InterPro" id="IPR029787">
    <property type="entry name" value="Nucleotide_cyclase"/>
</dbReference>
<sequence length="1098" mass="118818">MTSPTPHIAEFLASIGLSHLHDVFSSEDIDMSTLPLLDKDDLKELGLTLGQRKKLLAGLAGLNAQEPAPRRVVEPPEDAPIQLRRISVLFCDIVGSTELSQQHSIEDMQIIMQHYYEVAADVAKARDGYLVGSQGDGVVILFGYPRVLDGFAERCVQAAEDLQRALAERLVVFDGRPSFHIPTRIGIATGQAAVGQASGALRGDAMQLVGPVVNRAARLQTVAHPQAIVVDSKTEYLTRNAVHYSEVEAHDLKGLPLGTEVFHVLGMHHVTKGAARPATLIGRSGETGTLRRLWVQAQAGKPSTVTLTGDAGIGKSTLLQSFVTAVQTNPTVRVLQLNCAAMGARSPLLPVAKMLEALTTGRDTAPSLSQLLGAPDPQILDRLAQFLSLGGTPRRDSTLSLRDRDGVLEFLSDWIINGATGPTLVVLENAQWADDSTRELLKRTAERARQDGAALMLIAAGREDSADIWQDATGHQTLTLTPLAARHCETLLQGIFGTKPVAHSIRKNILDHSGGNPLMLETLGHAQAAQHSVGLTGHVEIPHTIYESVSKRLDGIRLGRSVIEALAVLNSPASPALLAAVLEQNENSMTPAIDALRQAGLIQHNVVAGQDVINIRHQVYRDVIYEQIVGQSRRKIHRAAYNALGDFHTDMRTQQPDLLATHAQVARDWENTALHALAAGETLLQRSALIEAGHFLDMANTALQRLPAEDAIKQKRLRAITGLASVERSRFGIATDASADFGQQAVQLAREIGDSKTELLALNGLYAHSLVRANYPRAQEYAETLLETASQSQDKTFVMIGTRAIGAVAFHRSDQKTAQKNLNTALGQYDKDAHLHLAHAHGYDHAEICAAFLCMSNWLTGDLLQSRQFGAFSIDHSREIQHAHSLAQAMAFRLLLGALARHGAELSVIGIEAVALGEKHDIRVMRAAAILFPFVTQLCLRPEPPKPDEMTELSERVKEFRAMNPFNYGPLVASLIADVSLRAGDIDGADDALSEGAKVEQRTGETWTAPELLRLRARVAAERGHSDIARQLRDEALECARTSGAHTLALRILCDRAEADPAPDAIQDVQDAVSQMASDDHGWDMKRATALVQGATAA</sequence>
<dbReference type="Gene3D" id="1.25.40.10">
    <property type="entry name" value="Tetratricopeptide repeat domain"/>
    <property type="match status" value="1"/>
</dbReference>
<dbReference type="Gene3D" id="1.10.150.50">
    <property type="entry name" value="Transcription Factor, Ets-1"/>
    <property type="match status" value="1"/>
</dbReference>
<dbReference type="AlphaFoldDB" id="A0AAE2W045"/>
<dbReference type="Pfam" id="PF13191">
    <property type="entry name" value="AAA_16"/>
    <property type="match status" value="1"/>
</dbReference>
<dbReference type="SUPFAM" id="SSF52540">
    <property type="entry name" value="P-loop containing nucleoside triphosphate hydrolases"/>
    <property type="match status" value="1"/>
</dbReference>
<protein>
    <submittedName>
        <fullName evidence="5">AAA family ATPase</fullName>
    </submittedName>
</protein>
<evidence type="ECO:0000313" key="6">
    <source>
        <dbReference type="Proteomes" id="UP000732193"/>
    </source>
</evidence>
<dbReference type="GO" id="GO:0035556">
    <property type="term" value="P:intracellular signal transduction"/>
    <property type="evidence" value="ECO:0007669"/>
    <property type="project" value="InterPro"/>
</dbReference>
<name>A0AAE2W045_9RHOB</name>
<dbReference type="Pfam" id="PF00536">
    <property type="entry name" value="SAM_1"/>
    <property type="match status" value="1"/>
</dbReference>
<feature type="domain" description="SAM" evidence="3">
    <location>
        <begin position="3"/>
        <end position="65"/>
    </location>
</feature>
<dbReference type="GO" id="GO:0004016">
    <property type="term" value="F:adenylate cyclase activity"/>
    <property type="evidence" value="ECO:0007669"/>
    <property type="project" value="UniProtKB-ARBA"/>
</dbReference>
<dbReference type="InterPro" id="IPR041664">
    <property type="entry name" value="AAA_16"/>
</dbReference>
<evidence type="ECO:0000256" key="2">
    <source>
        <dbReference type="ARBA" id="ARBA00022840"/>
    </source>
</evidence>
<dbReference type="InterPro" id="IPR001660">
    <property type="entry name" value="SAM"/>
</dbReference>
<dbReference type="GO" id="GO:0009190">
    <property type="term" value="P:cyclic nucleotide biosynthetic process"/>
    <property type="evidence" value="ECO:0007669"/>
    <property type="project" value="InterPro"/>
</dbReference>
<dbReference type="Pfam" id="PF00211">
    <property type="entry name" value="Guanylate_cyc"/>
    <property type="match status" value="1"/>
</dbReference>
<dbReference type="CDD" id="cd07302">
    <property type="entry name" value="CHD"/>
    <property type="match status" value="1"/>
</dbReference>
<evidence type="ECO:0000313" key="5">
    <source>
        <dbReference type="EMBL" id="MBM1715076.1"/>
    </source>
</evidence>
<dbReference type="PANTHER" id="PTHR16305">
    <property type="entry name" value="TESTICULAR SOLUBLE ADENYLYL CYCLASE"/>
    <property type="match status" value="1"/>
</dbReference>
<comment type="caution">
    <text evidence="5">The sequence shown here is derived from an EMBL/GenBank/DDBJ whole genome shotgun (WGS) entry which is preliminary data.</text>
</comment>
<dbReference type="Gene3D" id="3.40.50.300">
    <property type="entry name" value="P-loop containing nucleotide triphosphate hydrolases"/>
    <property type="match status" value="1"/>
</dbReference>
<dbReference type="EMBL" id="JAFBRM010000004">
    <property type="protein sequence ID" value="MBM1715076.1"/>
    <property type="molecule type" value="Genomic_DNA"/>
</dbReference>
<dbReference type="PANTHER" id="PTHR16305:SF28">
    <property type="entry name" value="GUANYLATE CYCLASE DOMAIN-CONTAINING PROTEIN"/>
    <property type="match status" value="1"/>
</dbReference>
<dbReference type="InterPro" id="IPR027417">
    <property type="entry name" value="P-loop_NTPase"/>
</dbReference>
<dbReference type="GO" id="GO:0005737">
    <property type="term" value="C:cytoplasm"/>
    <property type="evidence" value="ECO:0007669"/>
    <property type="project" value="TreeGrafter"/>
</dbReference>
<dbReference type="SMART" id="SM00044">
    <property type="entry name" value="CYCc"/>
    <property type="match status" value="1"/>
</dbReference>
<gene>
    <name evidence="5" type="ORF">JQV55_16010</name>
</gene>
<dbReference type="Proteomes" id="UP000732193">
    <property type="component" value="Unassembled WGS sequence"/>
</dbReference>
<reference evidence="5 6" key="1">
    <citation type="submission" date="2021-01" db="EMBL/GenBank/DDBJ databases">
        <title>Diatom-associated Roseobacters Show Island Model of Population Structure.</title>
        <authorList>
            <person name="Qu L."/>
            <person name="Feng X."/>
            <person name="Chen Y."/>
            <person name="Li L."/>
            <person name="Wang X."/>
            <person name="Hu Z."/>
            <person name="Wang H."/>
            <person name="Luo H."/>
        </authorList>
    </citation>
    <scope>NUCLEOTIDE SEQUENCE [LARGE SCALE GENOMIC DNA]</scope>
    <source>
        <strain evidence="5 6">TR60-84</strain>
    </source>
</reference>
<dbReference type="InterPro" id="IPR013761">
    <property type="entry name" value="SAM/pointed_sf"/>
</dbReference>
<dbReference type="SUPFAM" id="SSF55073">
    <property type="entry name" value="Nucleotide cyclase"/>
    <property type="match status" value="1"/>
</dbReference>
<keyword evidence="6" id="KW-1185">Reference proteome</keyword>
<dbReference type="RefSeq" id="WP_203242968.1">
    <property type="nucleotide sequence ID" value="NZ_JAFBRH010000004.1"/>
</dbReference>
<dbReference type="Gene3D" id="3.30.70.1230">
    <property type="entry name" value="Nucleotide cyclase"/>
    <property type="match status" value="1"/>
</dbReference>
<dbReference type="PROSITE" id="PS50105">
    <property type="entry name" value="SAM_DOMAIN"/>
    <property type="match status" value="1"/>
</dbReference>